<dbReference type="Pfam" id="PF00753">
    <property type="entry name" value="Lactamase_B"/>
    <property type="match status" value="1"/>
</dbReference>
<dbReference type="Proteomes" id="UP000477750">
    <property type="component" value="Unassembled WGS sequence"/>
</dbReference>
<dbReference type="GO" id="GO:0016787">
    <property type="term" value="F:hydrolase activity"/>
    <property type="evidence" value="ECO:0007669"/>
    <property type="project" value="UniProtKB-KW"/>
</dbReference>
<dbReference type="GO" id="GO:0004792">
    <property type="term" value="F:thiosulfate-cyanide sulfurtransferase activity"/>
    <property type="evidence" value="ECO:0007669"/>
    <property type="project" value="InterPro"/>
</dbReference>
<dbReference type="PANTHER" id="PTHR43084">
    <property type="entry name" value="PERSULFIDE DIOXYGENASE ETHE1"/>
    <property type="match status" value="1"/>
</dbReference>
<evidence type="ECO:0000259" key="2">
    <source>
        <dbReference type="PROSITE" id="PS50206"/>
    </source>
</evidence>
<dbReference type="RefSeq" id="WP_153026035.1">
    <property type="nucleotide sequence ID" value="NZ_WIAO01000018.1"/>
</dbReference>
<dbReference type="InterPro" id="IPR036866">
    <property type="entry name" value="RibonucZ/Hydroxyglut_hydro"/>
</dbReference>
<dbReference type="InterPro" id="IPR044528">
    <property type="entry name" value="POD-like_MBL-fold"/>
</dbReference>
<dbReference type="AlphaFoldDB" id="A0A6L5GBA6"/>
<dbReference type="EMBL" id="WIAO01000018">
    <property type="protein sequence ID" value="MQM26881.1"/>
    <property type="molecule type" value="Genomic_DNA"/>
</dbReference>
<dbReference type="GO" id="GO:0050313">
    <property type="term" value="F:sulfur dioxygenase activity"/>
    <property type="evidence" value="ECO:0007669"/>
    <property type="project" value="InterPro"/>
</dbReference>
<evidence type="ECO:0000313" key="4">
    <source>
        <dbReference type="Proteomes" id="UP000477750"/>
    </source>
</evidence>
<dbReference type="InterPro" id="IPR001763">
    <property type="entry name" value="Rhodanese-like_dom"/>
</dbReference>
<dbReference type="Gene3D" id="3.40.250.10">
    <property type="entry name" value="Rhodanese-like domain"/>
    <property type="match status" value="2"/>
</dbReference>
<dbReference type="PROSITE" id="PS50206">
    <property type="entry name" value="RHODANESE_3"/>
    <property type="match status" value="2"/>
</dbReference>
<dbReference type="Gene3D" id="3.60.15.10">
    <property type="entry name" value="Ribonuclease Z/Hydroxyacylglutathione hydrolase-like"/>
    <property type="match status" value="1"/>
</dbReference>
<dbReference type="InterPro" id="IPR051682">
    <property type="entry name" value="Mito_Persulfide_Diox"/>
</dbReference>
<comment type="caution">
    <text evidence="3">The sequence shown here is derived from an EMBL/GenBank/DDBJ whole genome shotgun (WGS) entry which is preliminary data.</text>
</comment>
<name>A0A6L5GBA6_9ACTN</name>
<evidence type="ECO:0000313" key="3">
    <source>
        <dbReference type="EMBL" id="MQM26881.1"/>
    </source>
</evidence>
<dbReference type="GO" id="GO:0046872">
    <property type="term" value="F:metal ion binding"/>
    <property type="evidence" value="ECO:0007669"/>
    <property type="project" value="UniProtKB-KW"/>
</dbReference>
<evidence type="ECO:0000256" key="1">
    <source>
        <dbReference type="ARBA" id="ARBA00022723"/>
    </source>
</evidence>
<dbReference type="CDD" id="cd00158">
    <property type="entry name" value="RHOD"/>
    <property type="match status" value="2"/>
</dbReference>
<keyword evidence="1" id="KW-0479">Metal-binding</keyword>
<dbReference type="PANTHER" id="PTHR43084:SF1">
    <property type="entry name" value="PERSULFIDE DIOXYGENASE ETHE1, MITOCHONDRIAL"/>
    <property type="match status" value="1"/>
</dbReference>
<dbReference type="CDD" id="cd07724">
    <property type="entry name" value="POD-like_MBL-fold"/>
    <property type="match status" value="1"/>
</dbReference>
<protein>
    <submittedName>
        <fullName evidence="3">MBL fold metallo-hydrolase</fullName>
    </submittedName>
</protein>
<dbReference type="InterPro" id="IPR001307">
    <property type="entry name" value="Thiosulphate_STrfase_CS"/>
</dbReference>
<accession>A0A6L5GBA6</accession>
<sequence>MADLRLSTLVDEGLGNAAYVLDLGDGGALVVDPSRDLRQVRQAIERQGLRPRLTAETHLHADFVSGARQLEATDHAEILASSAGGRAFAHRGLADGDEVDLGGLTLRALGTPGHTDEHLSYLLLDGAKPLGVFTGGSLLVGAAARTDLVDPARTEELARAQYRSIQRLIELPDEVAVWPTHGAGSFCSAPAGADRTSTIGAEKTGNALLAADGEDDFVARLLAGLGEYPTYFDRLGEVNRRGPSVTAEPPALQPLTAGDVRGLTGAGAVIVDVRTAEAFADAHVPGAVAIPLRSVFATWLGWVVPPATPVVIVRDPGQDPAEIAWQATKIGHDLAGELDGGMAAWDGPVTAIPYLDATAAADRLDTATVVDVRQEAEFRAGHVPSAIGIALGHLAEAPLPTGPLLTVCGHGERAMTGASLAARRGAEVAVLSGGSEDLAKAAGTVLETGA</sequence>
<dbReference type="GO" id="GO:0006749">
    <property type="term" value="P:glutathione metabolic process"/>
    <property type="evidence" value="ECO:0007669"/>
    <property type="project" value="InterPro"/>
</dbReference>
<organism evidence="3 4">
    <name type="scientific">Glycomyces albidus</name>
    <dbReference type="NCBI Taxonomy" id="2656774"/>
    <lineage>
        <taxon>Bacteria</taxon>
        <taxon>Bacillati</taxon>
        <taxon>Actinomycetota</taxon>
        <taxon>Actinomycetes</taxon>
        <taxon>Glycomycetales</taxon>
        <taxon>Glycomycetaceae</taxon>
        <taxon>Glycomyces</taxon>
    </lineage>
</organism>
<reference evidence="3 4" key="1">
    <citation type="submission" date="2019-10" db="EMBL/GenBank/DDBJ databases">
        <title>Glycomyces albidus sp. nov., a novel actinomycete isolated from rhizosphere soil of wheat (Triticum aestivum L.).</title>
        <authorList>
            <person name="Qian L."/>
        </authorList>
    </citation>
    <scope>NUCLEOTIDE SEQUENCE [LARGE SCALE GENOMIC DNA]</scope>
    <source>
        <strain evidence="3 4">NEAU-7082</strain>
    </source>
</reference>
<dbReference type="SUPFAM" id="SSF56281">
    <property type="entry name" value="Metallo-hydrolase/oxidoreductase"/>
    <property type="match status" value="1"/>
</dbReference>
<dbReference type="InterPro" id="IPR001279">
    <property type="entry name" value="Metallo-B-lactamas"/>
</dbReference>
<proteinExistence type="predicted"/>
<dbReference type="InterPro" id="IPR036873">
    <property type="entry name" value="Rhodanese-like_dom_sf"/>
</dbReference>
<dbReference type="SMART" id="SM00849">
    <property type="entry name" value="Lactamase_B"/>
    <property type="match status" value="1"/>
</dbReference>
<dbReference type="SMART" id="SM00450">
    <property type="entry name" value="RHOD"/>
    <property type="match status" value="2"/>
</dbReference>
<dbReference type="PROSITE" id="PS00380">
    <property type="entry name" value="RHODANESE_1"/>
    <property type="match status" value="1"/>
</dbReference>
<dbReference type="GO" id="GO:0070813">
    <property type="term" value="P:hydrogen sulfide metabolic process"/>
    <property type="evidence" value="ECO:0007669"/>
    <property type="project" value="TreeGrafter"/>
</dbReference>
<dbReference type="Pfam" id="PF00581">
    <property type="entry name" value="Rhodanese"/>
    <property type="match status" value="2"/>
</dbReference>
<dbReference type="SUPFAM" id="SSF52821">
    <property type="entry name" value="Rhodanese/Cell cycle control phosphatase"/>
    <property type="match status" value="2"/>
</dbReference>
<feature type="domain" description="Rhodanese" evidence="2">
    <location>
        <begin position="264"/>
        <end position="351"/>
    </location>
</feature>
<gene>
    <name evidence="3" type="ORF">GFD30_15065</name>
</gene>
<feature type="domain" description="Rhodanese" evidence="2">
    <location>
        <begin position="363"/>
        <end position="447"/>
    </location>
</feature>
<keyword evidence="4" id="KW-1185">Reference proteome</keyword>
<keyword evidence="3" id="KW-0378">Hydrolase</keyword>